<dbReference type="GO" id="GO:0005737">
    <property type="term" value="C:cytoplasm"/>
    <property type="evidence" value="ECO:0007669"/>
    <property type="project" value="TreeGrafter"/>
</dbReference>
<evidence type="ECO:0000256" key="1">
    <source>
        <dbReference type="ARBA" id="ARBA00001946"/>
    </source>
</evidence>
<dbReference type="EnsemblMetazoa" id="RPRC004045-RA">
    <property type="protein sequence ID" value="RPRC004045-PA"/>
    <property type="gene ID" value="RPRC004045"/>
</dbReference>
<dbReference type="Pfam" id="PF20833">
    <property type="entry name" value="RNase_E_G_Thio"/>
    <property type="match status" value="1"/>
</dbReference>
<dbReference type="STRING" id="13249.T1HJ22"/>
<dbReference type="InterPro" id="IPR048583">
    <property type="entry name" value="RNase_E_G_thioredoxin-like"/>
</dbReference>
<evidence type="ECO:0000256" key="3">
    <source>
        <dbReference type="ARBA" id="ARBA00022490"/>
    </source>
</evidence>
<evidence type="ECO:0000259" key="11">
    <source>
        <dbReference type="Pfam" id="PF20833"/>
    </source>
</evidence>
<dbReference type="AlphaFoldDB" id="T1HJ22"/>
<dbReference type="InterPro" id="IPR004659">
    <property type="entry name" value="RNase_E/G"/>
</dbReference>
<keyword evidence="3" id="KW-0963">Cytoplasm</keyword>
<dbReference type="GO" id="GO:0016787">
    <property type="term" value="F:hydrolase activity"/>
    <property type="evidence" value="ECO:0007669"/>
    <property type="project" value="UniProtKB-KW"/>
</dbReference>
<dbReference type="Proteomes" id="UP000015103">
    <property type="component" value="Unassembled WGS sequence"/>
</dbReference>
<dbReference type="eggNOG" id="ENOG502QPXM">
    <property type="taxonomic scope" value="Eukaryota"/>
</dbReference>
<evidence type="ECO:0000313" key="12">
    <source>
        <dbReference type="EnsemblMetazoa" id="RPRC004045-PA"/>
    </source>
</evidence>
<dbReference type="GO" id="GO:0004540">
    <property type="term" value="F:RNA nuclease activity"/>
    <property type="evidence" value="ECO:0007669"/>
    <property type="project" value="InterPro"/>
</dbReference>
<evidence type="ECO:0000256" key="8">
    <source>
        <dbReference type="ARBA" id="ARBA00022884"/>
    </source>
</evidence>
<protein>
    <submittedName>
        <fullName evidence="12">Uncharacterized protein</fullName>
    </submittedName>
</protein>
<dbReference type="VEuPathDB" id="VectorBase:RPRC004045"/>
<sequence length="216" mass="24840">MKFQRSLDRKVELKSGGYLIIDQTEAMTTIDINTGAFVGHRNLDETIFNTNIEATQAIARQLRLRNLGGIIIIDFIDMSNEDYRHRVLHSLEQTLAKDRVKTSINGFSQLGLVEMTRKRTRESIEHVLCHQCPTCHGRGRVKSVETVCYEIMREIVRVHHAYDTDRFLMYVSPAVAEVLKSEESHALAEVEIFVGKQVKVQIEPLYSQEQFDVVMM</sequence>
<dbReference type="GO" id="GO:0006364">
    <property type="term" value="P:rRNA processing"/>
    <property type="evidence" value="ECO:0007669"/>
    <property type="project" value="TreeGrafter"/>
</dbReference>
<evidence type="ECO:0000313" key="13">
    <source>
        <dbReference type="Proteomes" id="UP000015103"/>
    </source>
</evidence>
<dbReference type="EMBL" id="ACPB03028401">
    <property type="status" value="NOT_ANNOTATED_CDS"/>
    <property type="molecule type" value="Genomic_DNA"/>
</dbReference>
<organism evidence="12 13">
    <name type="scientific">Rhodnius prolixus</name>
    <name type="common">Triatomid bug</name>
    <dbReference type="NCBI Taxonomy" id="13249"/>
    <lineage>
        <taxon>Eukaryota</taxon>
        <taxon>Metazoa</taxon>
        <taxon>Ecdysozoa</taxon>
        <taxon>Arthropoda</taxon>
        <taxon>Hexapoda</taxon>
        <taxon>Insecta</taxon>
        <taxon>Pterygota</taxon>
        <taxon>Neoptera</taxon>
        <taxon>Paraneoptera</taxon>
        <taxon>Hemiptera</taxon>
        <taxon>Heteroptera</taxon>
        <taxon>Panheteroptera</taxon>
        <taxon>Cimicomorpha</taxon>
        <taxon>Reduviidae</taxon>
        <taxon>Triatominae</taxon>
        <taxon>Rhodnius</taxon>
    </lineage>
</organism>
<keyword evidence="7" id="KW-0460">Magnesium</keyword>
<dbReference type="InterPro" id="IPR019307">
    <property type="entry name" value="RNA-bd_AU-1/RNase_E/G"/>
</dbReference>
<comment type="similarity">
    <text evidence="2">Belongs to the RNase E/G family.</text>
</comment>
<dbReference type="GO" id="GO:0046872">
    <property type="term" value="F:metal ion binding"/>
    <property type="evidence" value="ECO:0007669"/>
    <property type="project" value="UniProtKB-KW"/>
</dbReference>
<dbReference type="PANTHER" id="PTHR30001:SF0">
    <property type="entry name" value="RIBONUCLEASE G"/>
    <property type="match status" value="1"/>
</dbReference>
<evidence type="ECO:0000256" key="7">
    <source>
        <dbReference type="ARBA" id="ARBA00022842"/>
    </source>
</evidence>
<feature type="domain" description="RNase E/G thioredoxin-like" evidence="11">
    <location>
        <begin position="131"/>
        <end position="213"/>
    </location>
</feature>
<evidence type="ECO:0000256" key="4">
    <source>
        <dbReference type="ARBA" id="ARBA00022722"/>
    </source>
</evidence>
<evidence type="ECO:0000259" key="10">
    <source>
        <dbReference type="Pfam" id="PF10150"/>
    </source>
</evidence>
<dbReference type="FunFam" id="3.40.1260.20:FF:000001">
    <property type="entry name" value="Ribonuclease G Rng"/>
    <property type="match status" value="1"/>
</dbReference>
<keyword evidence="13" id="KW-1185">Reference proteome</keyword>
<dbReference type="OMA" id="NEDYRHR"/>
<dbReference type="Pfam" id="PF10150">
    <property type="entry name" value="RNase_E_G"/>
    <property type="match status" value="1"/>
</dbReference>
<comment type="function">
    <text evidence="9">Involved in intercistronic processing of primary transcripts from chloroplast operons. The endonucleolytic activity of the enzyme depends on the number of phosphates at the 5' end, is inhibited by structured RNA, and preferentially cleaves A/U-rich sequences.</text>
</comment>
<accession>T1HJ22</accession>
<evidence type="ECO:0000256" key="6">
    <source>
        <dbReference type="ARBA" id="ARBA00022801"/>
    </source>
</evidence>
<dbReference type="InParanoid" id="T1HJ22"/>
<keyword evidence="4" id="KW-0540">Nuclease</keyword>
<evidence type="ECO:0000256" key="9">
    <source>
        <dbReference type="ARBA" id="ARBA00023436"/>
    </source>
</evidence>
<keyword evidence="6" id="KW-0378">Hydrolase</keyword>
<keyword evidence="8" id="KW-0694">RNA-binding</keyword>
<comment type="cofactor">
    <cofactor evidence="1">
        <name>Mg(2+)</name>
        <dbReference type="ChEBI" id="CHEBI:18420"/>
    </cofactor>
</comment>
<dbReference type="PANTHER" id="PTHR30001">
    <property type="entry name" value="RIBONUCLEASE"/>
    <property type="match status" value="1"/>
</dbReference>
<keyword evidence="5" id="KW-0479">Metal-binding</keyword>
<name>T1HJ22_RHOPR</name>
<evidence type="ECO:0000256" key="5">
    <source>
        <dbReference type="ARBA" id="ARBA00022723"/>
    </source>
</evidence>
<reference evidence="12" key="1">
    <citation type="submission" date="2015-05" db="UniProtKB">
        <authorList>
            <consortium name="EnsemblMetazoa"/>
        </authorList>
    </citation>
    <scope>IDENTIFICATION</scope>
</reference>
<dbReference type="HOGENOM" id="CLU_094515_0_0_1"/>
<dbReference type="Gene3D" id="3.40.1260.20">
    <property type="entry name" value="Ribonuclease E, catalytic domain"/>
    <property type="match status" value="1"/>
</dbReference>
<evidence type="ECO:0000256" key="2">
    <source>
        <dbReference type="ARBA" id="ARBA00005522"/>
    </source>
</evidence>
<proteinExistence type="inferred from homology"/>
<feature type="domain" description="RNA-binding protein AU-1/Ribonuclease E/G" evidence="10">
    <location>
        <begin position="3"/>
        <end position="120"/>
    </location>
</feature>
<dbReference type="GO" id="GO:0003723">
    <property type="term" value="F:RNA binding"/>
    <property type="evidence" value="ECO:0007669"/>
    <property type="project" value="UniProtKB-KW"/>
</dbReference>